<dbReference type="Proteomes" id="UP000095287">
    <property type="component" value="Unplaced"/>
</dbReference>
<evidence type="ECO:0000256" key="15">
    <source>
        <dbReference type="ARBA" id="ARBA00030648"/>
    </source>
</evidence>
<keyword evidence="20" id="KW-0732">Signal</keyword>
<dbReference type="PROSITE" id="PS50002">
    <property type="entry name" value="SH3"/>
    <property type="match status" value="1"/>
</dbReference>
<evidence type="ECO:0000256" key="1">
    <source>
        <dbReference type="ARBA" id="ARBA00004447"/>
    </source>
</evidence>
<evidence type="ECO:0000256" key="20">
    <source>
        <dbReference type="SAM" id="SignalP"/>
    </source>
</evidence>
<dbReference type="FunFam" id="3.40.50.11350:FF:000001">
    <property type="entry name" value="Alpha-(1,6)-fucosyltransferase"/>
    <property type="match status" value="1"/>
</dbReference>
<evidence type="ECO:0000256" key="17">
    <source>
        <dbReference type="ARBA" id="ARBA00093238"/>
    </source>
</evidence>
<keyword evidence="23" id="KW-1185">Reference proteome</keyword>
<evidence type="ECO:0000259" key="22">
    <source>
        <dbReference type="PROSITE" id="PS51659"/>
    </source>
</evidence>
<accession>A0A1I7YSJ5</accession>
<dbReference type="EC" id="2.4.1.68" evidence="3"/>
<name>A0A1I7YSJ5_9BILA</name>
<feature type="region of interest" description="Important for donor substrate binding" evidence="19">
    <location>
        <begin position="78"/>
        <end position="79"/>
    </location>
</feature>
<keyword evidence="8" id="KW-0812">Transmembrane</keyword>
<keyword evidence="13" id="KW-1015">Disulfide bond</keyword>
<feature type="domain" description="GT23" evidence="22">
    <location>
        <begin position="1"/>
        <end position="207"/>
    </location>
</feature>
<dbReference type="InterPro" id="IPR027350">
    <property type="entry name" value="GT23_dom"/>
</dbReference>
<evidence type="ECO:0000256" key="7">
    <source>
        <dbReference type="ARBA" id="ARBA00022679"/>
    </source>
</evidence>
<evidence type="ECO:0000256" key="11">
    <source>
        <dbReference type="ARBA" id="ARBA00023034"/>
    </source>
</evidence>
<dbReference type="PANTHER" id="PTHR13132">
    <property type="entry name" value="ALPHA- 1,6 -FUCOSYLTRANSFERASE"/>
    <property type="match status" value="1"/>
</dbReference>
<evidence type="ECO:0000256" key="6">
    <source>
        <dbReference type="ARBA" id="ARBA00022676"/>
    </source>
</evidence>
<evidence type="ECO:0000313" key="24">
    <source>
        <dbReference type="WBParaSite" id="L893_g19279.t1"/>
    </source>
</evidence>
<organism evidence="23 24">
    <name type="scientific">Steinernema glaseri</name>
    <dbReference type="NCBI Taxonomy" id="37863"/>
    <lineage>
        <taxon>Eukaryota</taxon>
        <taxon>Metazoa</taxon>
        <taxon>Ecdysozoa</taxon>
        <taxon>Nematoda</taxon>
        <taxon>Chromadorea</taxon>
        <taxon>Rhabditida</taxon>
        <taxon>Tylenchina</taxon>
        <taxon>Panagrolaimomorpha</taxon>
        <taxon>Strongyloidoidea</taxon>
        <taxon>Steinernematidae</taxon>
        <taxon>Steinernema</taxon>
    </lineage>
</organism>
<protein>
    <recommendedName>
        <fullName evidence="4">Alpha-(1,6)-fucosyltransferase</fullName>
        <ecNumber evidence="3">2.4.1.68</ecNumber>
    </recommendedName>
    <alternativeName>
        <fullName evidence="14">GDP-L-Fuc:N-acetyl-beta-D-glucosaminide alpha1,6-fucosyltransferase</fullName>
    </alternativeName>
    <alternativeName>
        <fullName evidence="16">GDP-fucose--glycoprotein fucosyltransferase</fullName>
    </alternativeName>
    <alternativeName>
        <fullName evidence="15">Glycoprotein 6-alpha-L-fucosyltransferase</fullName>
    </alternativeName>
</protein>
<evidence type="ECO:0000256" key="10">
    <source>
        <dbReference type="ARBA" id="ARBA00022989"/>
    </source>
</evidence>
<evidence type="ECO:0000256" key="13">
    <source>
        <dbReference type="ARBA" id="ARBA00023157"/>
    </source>
</evidence>
<comment type="subcellular location">
    <subcellularLocation>
        <location evidence="1">Golgi apparatus</location>
        <location evidence="1">Golgi stack membrane</location>
        <topology evidence="1">Single-pass type II membrane protein</topology>
    </subcellularLocation>
</comment>
<dbReference type="Gene3D" id="3.40.50.11350">
    <property type="match status" value="1"/>
</dbReference>
<keyword evidence="7 19" id="KW-0808">Transferase</keyword>
<dbReference type="GO" id="GO:0032580">
    <property type="term" value="C:Golgi cisterna membrane"/>
    <property type="evidence" value="ECO:0007669"/>
    <property type="project" value="UniProtKB-SubCell"/>
</dbReference>
<comment type="pathway">
    <text evidence="2">Protein modification; protein glycosylation.</text>
</comment>
<evidence type="ECO:0000313" key="23">
    <source>
        <dbReference type="Proteomes" id="UP000095287"/>
    </source>
</evidence>
<keyword evidence="10" id="KW-1133">Transmembrane helix</keyword>
<dbReference type="InterPro" id="IPR045573">
    <property type="entry name" value="Fut8_N_cat"/>
</dbReference>
<dbReference type="WBParaSite" id="L893_g19279.t1">
    <property type="protein sequence ID" value="L893_g19279.t1"/>
    <property type="gene ID" value="L893_g19279"/>
</dbReference>
<dbReference type="SMART" id="SM00326">
    <property type="entry name" value="SH3"/>
    <property type="match status" value="1"/>
</dbReference>
<evidence type="ECO:0000256" key="4">
    <source>
        <dbReference type="ARBA" id="ARBA00018201"/>
    </source>
</evidence>
<evidence type="ECO:0000256" key="9">
    <source>
        <dbReference type="ARBA" id="ARBA00022968"/>
    </source>
</evidence>
<evidence type="ECO:0000256" key="16">
    <source>
        <dbReference type="ARBA" id="ARBA00032208"/>
    </source>
</evidence>
<keyword evidence="12" id="KW-0472">Membrane</keyword>
<dbReference type="AlphaFoldDB" id="A0A1I7YSJ5"/>
<dbReference type="InterPro" id="IPR035653">
    <property type="entry name" value="Fut8_SH3"/>
</dbReference>
<evidence type="ECO:0000259" key="21">
    <source>
        <dbReference type="PROSITE" id="PS50002"/>
    </source>
</evidence>
<dbReference type="InterPro" id="IPR036028">
    <property type="entry name" value="SH3-like_dom_sf"/>
</dbReference>
<evidence type="ECO:0000256" key="19">
    <source>
        <dbReference type="PROSITE-ProRule" id="PRU00992"/>
    </source>
</evidence>
<sequence>MWFSLVFLLTLHFFVVRSQGLECYALAGPQPGAQPNYGQVGYSSYYSYGTPMTCGAQAYSCYKFVCAGPRPVVGLQIRRTDKIGTEASFHALSEYMKWTEHWFRVEELRRGAPLQKRIFIATDDPSVVKEAKEKYKDYEVYADVAIANTAQMANRYSDASLLGVITDIRMLSRCDYLVCTFSSQVCRMGYELMQVLRGDAGERFHSLDDLYYYGGQHAHEQVAVDSYKWESPGEIDIEAGDIVGVAGNHWNGFSKGTNRRTGQVGLYPSYKVREKWRIVDFPTI</sequence>
<dbReference type="CDD" id="cd11792">
    <property type="entry name" value="SH3_Fut8"/>
    <property type="match status" value="1"/>
</dbReference>
<dbReference type="PROSITE" id="PS51659">
    <property type="entry name" value="GT23"/>
    <property type="match status" value="1"/>
</dbReference>
<dbReference type="InterPro" id="IPR001452">
    <property type="entry name" value="SH3_domain"/>
</dbReference>
<dbReference type="Pfam" id="PF19745">
    <property type="entry name" value="FUT8_N_cat"/>
    <property type="match status" value="1"/>
</dbReference>
<keyword evidence="9" id="KW-0735">Signal-anchor</keyword>
<evidence type="ECO:0000256" key="14">
    <source>
        <dbReference type="ARBA" id="ARBA00030434"/>
    </source>
</evidence>
<dbReference type="SUPFAM" id="SSF50044">
    <property type="entry name" value="SH3-domain"/>
    <property type="match status" value="1"/>
</dbReference>
<evidence type="ECO:0000256" key="12">
    <source>
        <dbReference type="ARBA" id="ARBA00023136"/>
    </source>
</evidence>
<dbReference type="FunFam" id="2.30.30.40:FF:000070">
    <property type="entry name" value="Alpha-(1,6)-fucosyltransferase"/>
    <property type="match status" value="1"/>
</dbReference>
<feature type="chain" id="PRO_5009312557" description="Alpha-(1,6)-fucosyltransferase" evidence="20">
    <location>
        <begin position="21"/>
        <end position="284"/>
    </location>
</feature>
<dbReference type="GO" id="GO:0006487">
    <property type="term" value="P:protein N-linked glycosylation"/>
    <property type="evidence" value="ECO:0007669"/>
    <property type="project" value="TreeGrafter"/>
</dbReference>
<feature type="signal peptide" evidence="20">
    <location>
        <begin position="1"/>
        <end position="20"/>
    </location>
</feature>
<evidence type="ECO:0000256" key="8">
    <source>
        <dbReference type="ARBA" id="ARBA00022692"/>
    </source>
</evidence>
<evidence type="ECO:0000256" key="2">
    <source>
        <dbReference type="ARBA" id="ARBA00004922"/>
    </source>
</evidence>
<feature type="domain" description="SH3" evidence="21">
    <location>
        <begin position="216"/>
        <end position="277"/>
    </location>
</feature>
<proteinExistence type="inferred from homology"/>
<comment type="catalytic activity">
    <reaction evidence="17">
        <text>N(4)-{beta-D-GlcNAc-(1-&gt;2)-alpha-D-Man-(1-&gt;3)-[beta-D-GlcNAc-(1-&gt;2)-alpha-D-Man-(1-&gt;6)]-beta-D-Man-(1-&gt;4)-beta-D-GlcNAc-(1-&gt;4)-beta-D-GlcNAc}-L-asparaginyl-[protein] + GDP-beta-L-fucose = an N(4)-{beta-D-GlcNAc-(1-&gt;2)-alpha-D-Man-(1-&gt;3)-[beta-D-GlcNAc-(1-&gt;2)-alpha-D-Man-(1-&gt;6)]-beta-D-Man-(1-&gt;4)-beta-D-GlcNAc-(1-&gt;4)-[alpha-L-Fuc-(1-&gt;6)]-beta-D-GlcNAc}-L-asparaginyl-[protein] + GDP + H(+)</text>
        <dbReference type="Rhea" id="RHEA:12985"/>
        <dbReference type="Rhea" id="RHEA-COMP:13526"/>
        <dbReference type="Rhea" id="RHEA-COMP:13532"/>
        <dbReference type="ChEBI" id="CHEBI:15378"/>
        <dbReference type="ChEBI" id="CHEBI:57273"/>
        <dbReference type="ChEBI" id="CHEBI:58189"/>
        <dbReference type="ChEBI" id="CHEBI:60651"/>
        <dbReference type="ChEBI" id="CHEBI:137207"/>
        <dbReference type="EC" id="2.4.1.68"/>
    </reaction>
</comment>
<evidence type="ECO:0000256" key="3">
    <source>
        <dbReference type="ARBA" id="ARBA00012660"/>
    </source>
</evidence>
<keyword evidence="6 19" id="KW-0328">Glycosyltransferase</keyword>
<evidence type="ECO:0000256" key="18">
    <source>
        <dbReference type="PROSITE-ProRule" id="PRU00192"/>
    </source>
</evidence>
<evidence type="ECO:0000256" key="5">
    <source>
        <dbReference type="ARBA" id="ARBA00022443"/>
    </source>
</evidence>
<dbReference type="Pfam" id="PF14604">
    <property type="entry name" value="SH3_9"/>
    <property type="match status" value="1"/>
</dbReference>
<comment type="similarity">
    <text evidence="19">Belongs to the glycosyltransferase 23 family.</text>
</comment>
<reference evidence="24" key="1">
    <citation type="submission" date="2016-11" db="UniProtKB">
        <authorList>
            <consortium name="WormBaseParasite"/>
        </authorList>
    </citation>
    <scope>IDENTIFICATION</scope>
</reference>
<dbReference type="Gene3D" id="2.30.30.40">
    <property type="entry name" value="SH3 Domains"/>
    <property type="match status" value="1"/>
</dbReference>
<keyword evidence="5 18" id="KW-0728">SH3 domain</keyword>
<dbReference type="PANTHER" id="PTHR13132:SF29">
    <property type="entry name" value="ALPHA-(1,6)-FUCOSYLTRANSFERASE"/>
    <property type="match status" value="1"/>
</dbReference>
<dbReference type="GO" id="GO:0008424">
    <property type="term" value="F:glycoprotein 6-alpha-L-fucosyltransferase activity"/>
    <property type="evidence" value="ECO:0007669"/>
    <property type="project" value="UniProtKB-EC"/>
</dbReference>
<keyword evidence="11" id="KW-0333">Golgi apparatus</keyword>